<reference evidence="2 3" key="1">
    <citation type="journal article" date="2018" name="PLoS Genet.">
        <title>Population sequencing reveals clonal diversity and ancestral inbreeding in the grapevine cultivar Chardonnay.</title>
        <authorList>
            <person name="Roach M.J."/>
            <person name="Johnson D.L."/>
            <person name="Bohlmann J."/>
            <person name="van Vuuren H.J."/>
            <person name="Jones S.J."/>
            <person name="Pretorius I.S."/>
            <person name="Schmidt S.A."/>
            <person name="Borneman A.R."/>
        </authorList>
    </citation>
    <scope>NUCLEOTIDE SEQUENCE [LARGE SCALE GENOMIC DNA]</scope>
    <source>
        <strain evidence="3">cv. Chardonnay</strain>
        <tissue evidence="2">Leaf</tissue>
    </source>
</reference>
<accession>A0A438D063</accession>
<proteinExistence type="predicted"/>
<dbReference type="Pfam" id="PF14111">
    <property type="entry name" value="DUF4283"/>
    <property type="match status" value="1"/>
</dbReference>
<feature type="domain" description="DUF4283" evidence="1">
    <location>
        <begin position="97"/>
        <end position="165"/>
    </location>
</feature>
<dbReference type="AlphaFoldDB" id="A0A438D063"/>
<gene>
    <name evidence="2" type="ORF">CK203_089252</name>
</gene>
<sequence length="166" mass="18865">MSARRGGRCWFAVDSKSFEISVDVSGRDLRESLWKRAERFVKSWEDGGRKFKLESRANEAGGFLLCSLVDSESKRGAFTLYGTWCRDGESEARPKNPILGQSPVSAPYMSTLGNWGRSLWNVKGGVKFARLGGPFILIEFENKEEVGKVLLRGHRWFKESFLHLDR</sequence>
<comment type="caution">
    <text evidence="2">The sequence shown here is derived from an EMBL/GenBank/DDBJ whole genome shotgun (WGS) entry which is preliminary data.</text>
</comment>
<dbReference type="Proteomes" id="UP000288805">
    <property type="component" value="Unassembled WGS sequence"/>
</dbReference>
<dbReference type="InterPro" id="IPR025558">
    <property type="entry name" value="DUF4283"/>
</dbReference>
<name>A0A438D063_VITVI</name>
<protein>
    <recommendedName>
        <fullName evidence="1">DUF4283 domain-containing protein</fullName>
    </recommendedName>
</protein>
<dbReference type="EMBL" id="QGNW01001879">
    <property type="protein sequence ID" value="RVW28782.1"/>
    <property type="molecule type" value="Genomic_DNA"/>
</dbReference>
<evidence type="ECO:0000313" key="2">
    <source>
        <dbReference type="EMBL" id="RVW28782.1"/>
    </source>
</evidence>
<organism evidence="2 3">
    <name type="scientific">Vitis vinifera</name>
    <name type="common">Grape</name>
    <dbReference type="NCBI Taxonomy" id="29760"/>
    <lineage>
        <taxon>Eukaryota</taxon>
        <taxon>Viridiplantae</taxon>
        <taxon>Streptophyta</taxon>
        <taxon>Embryophyta</taxon>
        <taxon>Tracheophyta</taxon>
        <taxon>Spermatophyta</taxon>
        <taxon>Magnoliopsida</taxon>
        <taxon>eudicotyledons</taxon>
        <taxon>Gunneridae</taxon>
        <taxon>Pentapetalae</taxon>
        <taxon>rosids</taxon>
        <taxon>Vitales</taxon>
        <taxon>Vitaceae</taxon>
        <taxon>Viteae</taxon>
        <taxon>Vitis</taxon>
    </lineage>
</organism>
<evidence type="ECO:0000313" key="3">
    <source>
        <dbReference type="Proteomes" id="UP000288805"/>
    </source>
</evidence>
<evidence type="ECO:0000259" key="1">
    <source>
        <dbReference type="Pfam" id="PF14111"/>
    </source>
</evidence>